<protein>
    <submittedName>
        <fullName evidence="3">Uncharacterized protein LOC117554262</fullName>
    </submittedName>
</protein>
<proteinExistence type="predicted"/>
<feature type="compositionally biased region" description="Basic and acidic residues" evidence="1">
    <location>
        <begin position="155"/>
        <end position="184"/>
    </location>
</feature>
<reference evidence="3" key="1">
    <citation type="submission" date="2025-08" db="UniProtKB">
        <authorList>
            <consortium name="RefSeq"/>
        </authorList>
    </citation>
    <scope>IDENTIFICATION</scope>
</reference>
<evidence type="ECO:0000313" key="2">
    <source>
        <dbReference type="Proteomes" id="UP000515161"/>
    </source>
</evidence>
<dbReference type="InParanoid" id="A0A6P8VDB2"/>
<feature type="region of interest" description="Disordered" evidence="1">
    <location>
        <begin position="290"/>
        <end position="314"/>
    </location>
</feature>
<dbReference type="PANTHER" id="PTHR47331:SF3">
    <property type="match status" value="1"/>
</dbReference>
<dbReference type="KEGG" id="gacu:117554262"/>
<organism evidence="2 3">
    <name type="scientific">Gymnodraco acuticeps</name>
    <name type="common">Antarctic dragonfish</name>
    <dbReference type="NCBI Taxonomy" id="8218"/>
    <lineage>
        <taxon>Eukaryota</taxon>
        <taxon>Metazoa</taxon>
        <taxon>Chordata</taxon>
        <taxon>Craniata</taxon>
        <taxon>Vertebrata</taxon>
        <taxon>Euteleostomi</taxon>
        <taxon>Actinopterygii</taxon>
        <taxon>Neopterygii</taxon>
        <taxon>Teleostei</taxon>
        <taxon>Neoteleostei</taxon>
        <taxon>Acanthomorphata</taxon>
        <taxon>Eupercaria</taxon>
        <taxon>Perciformes</taxon>
        <taxon>Notothenioidei</taxon>
        <taxon>Bathydraconidae</taxon>
        <taxon>Gymnodraco</taxon>
    </lineage>
</organism>
<dbReference type="Proteomes" id="UP000515161">
    <property type="component" value="Unplaced"/>
</dbReference>
<evidence type="ECO:0000256" key="1">
    <source>
        <dbReference type="SAM" id="MobiDB-lite"/>
    </source>
</evidence>
<keyword evidence="2" id="KW-1185">Reference proteome</keyword>
<dbReference type="OrthoDB" id="10055784at2759"/>
<accession>A0A6P8VDB2</accession>
<name>A0A6P8VDB2_GYMAC</name>
<dbReference type="RefSeq" id="XP_034084503.1">
    <property type="nucleotide sequence ID" value="XM_034228612.1"/>
</dbReference>
<evidence type="ECO:0000313" key="3">
    <source>
        <dbReference type="RefSeq" id="XP_034084503.1"/>
    </source>
</evidence>
<feature type="compositionally biased region" description="Acidic residues" evidence="1">
    <location>
        <begin position="185"/>
        <end position="207"/>
    </location>
</feature>
<dbReference type="PANTHER" id="PTHR47331">
    <property type="entry name" value="PHD-TYPE DOMAIN-CONTAINING PROTEIN"/>
    <property type="match status" value="1"/>
</dbReference>
<dbReference type="GeneID" id="117554262"/>
<sequence length="314" mass="34915">MPVSKHNIPLQEDLEKWPYLKDIKINEIASGIDLLIGTNSPKVLEPWELINSQGEGPYAAKTLLGWVFYGPLKGSNDSRDANGHPAAAVNRIAMVHLEELLVKQYKHDFKENTSKETEEMSREDKQFLNIMNHSANMSDAKEDGDVVADAKEDGDVVADAKEDGDVVADAKGDSDRDVEGKTEGPQEEEDEGRDSGDYYEEAEDEPFESQPTSDSCHSMPDFTADVELHQSDAVPEEEAKPVAEKVKMSDGHYCLDLPFRQENPSLPNNKHVTEQLICDFAAMVAGHRLNPSDRPEEVTDSSMQEPYKERLGIG</sequence>
<dbReference type="AlphaFoldDB" id="A0A6P8VDB2"/>
<feature type="region of interest" description="Disordered" evidence="1">
    <location>
        <begin position="155"/>
        <end position="221"/>
    </location>
</feature>
<gene>
    <name evidence="3" type="primary">LOC117554262</name>
</gene>